<reference evidence="2" key="2">
    <citation type="submission" date="2022-01" db="EMBL/GenBank/DDBJ databases">
        <authorList>
            <person name="Yamashiro T."/>
            <person name="Shiraishi A."/>
            <person name="Satake H."/>
            <person name="Nakayama K."/>
        </authorList>
    </citation>
    <scope>NUCLEOTIDE SEQUENCE</scope>
</reference>
<protein>
    <submittedName>
        <fullName evidence="2">Mutator type transposase</fullName>
    </submittedName>
</protein>
<accession>A0ABQ4WNC6</accession>
<sequence length="233" mass="26714">MHANKLWVKQQRIDLNADALCKKSSSFLHQMTSDHNRSKLKIQDHSNEQSSSKLVPKVVPLAVKTATSRQELELLLLPIILQCWDNCEVLTGSYNVLELKERNPDTTVKIDVERDYEPDSMTRQFRRIYVCLGALKSRFKVGQRDLLGLDGCFMSGPFPMQILTAVGVDPNYGIYPLAYAIVESKNKQAWLWFLDCIGDDLELFRNSNYEVEFFEGWKPLSPLQLAVEEVISK</sequence>
<evidence type="ECO:0000259" key="1">
    <source>
        <dbReference type="Pfam" id="PF10551"/>
    </source>
</evidence>
<proteinExistence type="predicted"/>
<dbReference type="PANTHER" id="PTHR31973">
    <property type="entry name" value="POLYPROTEIN, PUTATIVE-RELATED"/>
    <property type="match status" value="1"/>
</dbReference>
<keyword evidence="3" id="KW-1185">Reference proteome</keyword>
<evidence type="ECO:0000313" key="3">
    <source>
        <dbReference type="Proteomes" id="UP001151760"/>
    </source>
</evidence>
<reference evidence="2" key="1">
    <citation type="journal article" date="2022" name="Int. J. Mol. Sci.">
        <title>Draft Genome of Tanacetum Coccineum: Genomic Comparison of Closely Related Tanacetum-Family Plants.</title>
        <authorList>
            <person name="Yamashiro T."/>
            <person name="Shiraishi A."/>
            <person name="Nakayama K."/>
            <person name="Satake H."/>
        </authorList>
    </citation>
    <scope>NUCLEOTIDE SEQUENCE</scope>
</reference>
<dbReference type="PANTHER" id="PTHR31973:SF190">
    <property type="entry name" value="MULE TRANSPOSASE DOMAIN-CONTAINING PROTEIN"/>
    <property type="match status" value="1"/>
</dbReference>
<dbReference type="EMBL" id="BQNB010008793">
    <property type="protein sequence ID" value="GJS54382.1"/>
    <property type="molecule type" value="Genomic_DNA"/>
</dbReference>
<dbReference type="InterPro" id="IPR018289">
    <property type="entry name" value="MULE_transposase_dom"/>
</dbReference>
<organism evidence="2 3">
    <name type="scientific">Tanacetum coccineum</name>
    <dbReference type="NCBI Taxonomy" id="301880"/>
    <lineage>
        <taxon>Eukaryota</taxon>
        <taxon>Viridiplantae</taxon>
        <taxon>Streptophyta</taxon>
        <taxon>Embryophyta</taxon>
        <taxon>Tracheophyta</taxon>
        <taxon>Spermatophyta</taxon>
        <taxon>Magnoliopsida</taxon>
        <taxon>eudicotyledons</taxon>
        <taxon>Gunneridae</taxon>
        <taxon>Pentapetalae</taxon>
        <taxon>asterids</taxon>
        <taxon>campanulids</taxon>
        <taxon>Asterales</taxon>
        <taxon>Asteraceae</taxon>
        <taxon>Asteroideae</taxon>
        <taxon>Anthemideae</taxon>
        <taxon>Anthemidinae</taxon>
        <taxon>Tanacetum</taxon>
    </lineage>
</organism>
<gene>
    <name evidence="2" type="ORF">Tco_0627744</name>
</gene>
<comment type="caution">
    <text evidence="2">The sequence shown here is derived from an EMBL/GenBank/DDBJ whole genome shotgun (WGS) entry which is preliminary data.</text>
</comment>
<evidence type="ECO:0000313" key="2">
    <source>
        <dbReference type="EMBL" id="GJS54382.1"/>
    </source>
</evidence>
<feature type="domain" description="MULE transposase" evidence="1">
    <location>
        <begin position="147"/>
        <end position="195"/>
    </location>
</feature>
<dbReference type="Pfam" id="PF10551">
    <property type="entry name" value="MULE"/>
    <property type="match status" value="1"/>
</dbReference>
<dbReference type="Proteomes" id="UP001151760">
    <property type="component" value="Unassembled WGS sequence"/>
</dbReference>
<name>A0ABQ4WNC6_9ASTR</name>